<evidence type="ECO:0000259" key="11">
    <source>
        <dbReference type="PROSITE" id="PS00486"/>
    </source>
</evidence>
<evidence type="ECO:0000256" key="3">
    <source>
        <dbReference type="ARBA" id="ARBA00022741"/>
    </source>
</evidence>
<dbReference type="InterPro" id="IPR007861">
    <property type="entry name" value="DNA_mismatch_repair_MutS_clamp"/>
</dbReference>
<dbReference type="Proteomes" id="UP000030101">
    <property type="component" value="Unassembled WGS sequence"/>
</dbReference>
<accession>A0ABR4XJJ5</accession>
<dbReference type="InterPro" id="IPR007696">
    <property type="entry name" value="DNA_mismatch_repair_MutS_core"/>
</dbReference>
<dbReference type="CDD" id="cd03284">
    <property type="entry name" value="ABC_MutS1"/>
    <property type="match status" value="1"/>
</dbReference>
<dbReference type="SMART" id="SM00533">
    <property type="entry name" value="MUTSd"/>
    <property type="match status" value="1"/>
</dbReference>
<dbReference type="HAMAP" id="MF_00096">
    <property type="entry name" value="MutS"/>
    <property type="match status" value="1"/>
</dbReference>
<dbReference type="NCBIfam" id="TIGR01070">
    <property type="entry name" value="mutS1"/>
    <property type="match status" value="1"/>
</dbReference>
<dbReference type="Gene3D" id="3.40.1170.10">
    <property type="entry name" value="DNA repair protein MutS, domain I"/>
    <property type="match status" value="1"/>
</dbReference>
<dbReference type="SUPFAM" id="SSF55271">
    <property type="entry name" value="DNA repair protein MutS, domain I"/>
    <property type="match status" value="1"/>
</dbReference>
<evidence type="ECO:0000313" key="12">
    <source>
        <dbReference type="EMBL" id="KGN91605.1"/>
    </source>
</evidence>
<dbReference type="PANTHER" id="PTHR11361:SF34">
    <property type="entry name" value="DNA MISMATCH REPAIR PROTEIN MSH1, MITOCHONDRIAL"/>
    <property type="match status" value="1"/>
</dbReference>
<dbReference type="Pfam" id="PF00488">
    <property type="entry name" value="MutS_V"/>
    <property type="match status" value="1"/>
</dbReference>
<dbReference type="Gene3D" id="3.40.50.300">
    <property type="entry name" value="P-loop containing nucleotide triphosphate hydrolases"/>
    <property type="match status" value="1"/>
</dbReference>
<sequence>MSTKVAETPMMSQYNKIKREHPDAILLFRVGDFYETFCEDAITVSSLLGITLTKRANGSASHIELAGFPHHALDTYLPKLVGFGKRVAICDQIEDPKTTKKLVRRAVTELVTPGLTMNDTVLHAKQNNFLASVVFGSGKIGLAFLDLSTGEFLTAETYPQDADKLLANFAPKEVLLQRGLERMFREEFGDKLNLYPLEDFIYTEMYGRDKISEVFGVKNLKGFGIEENKLSIMACGAILYYLHATCHVELGHITSIRKMEEDRYVRLDKFTLRNLEILKPMSEDGVALVDVLDRTLTPMGGRLLKRWMIFPLLNVKEIEFRQNAVEVFMKQSEVTGKLRTHMAKIGDLERLVSKIAVGRINPRELLQLAEAVGEFNPIRTILKSLGCDTTTHLAEMMTDSSEVRQAIVQTIDPEAPALMNRGGRVIREGVHPELDELRRIAGGGKEYLIEIRNREAERTGIPSLKIAFNNVFGYYIEVRNTHKERVPEDWIRKQTLVNAERYITQELKEYEQKILGAEEKIAILETEIFTRLISNLSQHIKEIQNNAVRISEVDVLQSFADVSTAYQYAKPEVNNGQVIEIKDGRHPVIERLLPTGEAYIANDLYLDDKNQQIIIVTGPNMSGKSALLRQTAIICLMAQMGSFIPARSASIGLVDRIFTRVGASDNISRGESTFMVEMTESAAILNSLTNRSLVLIDELGRGTSTYDGISIARAIVEYIHEYPHGKAKTLFATHYHELNELEAEYDRIKNFNVSVKEVDGKVIFLRKLQPGGSEHSFGINVAKLAGLPSTIVERAGDILHQLEKGDRGAVSSFNHSGSSREVVGNTPYQISFFQLDDPVLGQVRKEIIGVDINHLTPIEALNKLSEIKKVITGKNE</sequence>
<dbReference type="Pfam" id="PF05188">
    <property type="entry name" value="MutS_II"/>
    <property type="match status" value="1"/>
</dbReference>
<evidence type="ECO:0000256" key="6">
    <source>
        <dbReference type="ARBA" id="ARBA00023125"/>
    </source>
</evidence>
<dbReference type="InterPro" id="IPR007695">
    <property type="entry name" value="DNA_mismatch_repair_MutS-lik_N"/>
</dbReference>
<keyword evidence="6 9" id="KW-0238">DNA-binding</keyword>
<dbReference type="InterPro" id="IPR007860">
    <property type="entry name" value="DNA_mmatch_repair_MutS_con_dom"/>
</dbReference>
<dbReference type="RefSeq" id="WP_036790825.1">
    <property type="nucleotide sequence ID" value="NZ_JQZV01000013.1"/>
</dbReference>
<dbReference type="PROSITE" id="PS00486">
    <property type="entry name" value="DNA_MISMATCH_REPAIR_2"/>
    <property type="match status" value="1"/>
</dbReference>
<name>A0ABR4XJJ5_9PORP</name>
<dbReference type="InterPro" id="IPR000432">
    <property type="entry name" value="DNA_mismatch_repair_MutS_C"/>
</dbReference>
<dbReference type="InterPro" id="IPR027417">
    <property type="entry name" value="P-loop_NTPase"/>
</dbReference>
<comment type="caution">
    <text evidence="12">The sequence shown here is derived from an EMBL/GenBank/DDBJ whole genome shotgun (WGS) entry which is preliminary data.</text>
</comment>
<dbReference type="InterPro" id="IPR016151">
    <property type="entry name" value="DNA_mismatch_repair_MutS_N"/>
</dbReference>
<dbReference type="Pfam" id="PF01624">
    <property type="entry name" value="MutS_I"/>
    <property type="match status" value="1"/>
</dbReference>
<evidence type="ECO:0000256" key="4">
    <source>
        <dbReference type="ARBA" id="ARBA00022763"/>
    </source>
</evidence>
<organism evidence="12 13">
    <name type="scientific">Porphyromonas canoris</name>
    <dbReference type="NCBI Taxonomy" id="36875"/>
    <lineage>
        <taxon>Bacteria</taxon>
        <taxon>Pseudomonadati</taxon>
        <taxon>Bacteroidota</taxon>
        <taxon>Bacteroidia</taxon>
        <taxon>Bacteroidales</taxon>
        <taxon>Porphyromonadaceae</taxon>
        <taxon>Porphyromonas</taxon>
    </lineage>
</organism>
<reference evidence="12 13" key="1">
    <citation type="submission" date="2014-08" db="EMBL/GenBank/DDBJ databases">
        <title>Porphyromonas canoris strain:OH2762 Genome sequencing.</title>
        <authorList>
            <person name="Wallis C."/>
            <person name="Deusch O."/>
            <person name="O'Flynn C."/>
            <person name="Davis I."/>
            <person name="Jospin G."/>
            <person name="Darling A.E."/>
            <person name="Coil D.A."/>
            <person name="Alexiev A."/>
            <person name="Horsfall A."/>
            <person name="Kirkwood N."/>
            <person name="Harris S."/>
            <person name="Eisen J.A."/>
        </authorList>
    </citation>
    <scope>NUCLEOTIDE SEQUENCE [LARGE SCALE GENOMIC DNA]</scope>
    <source>
        <strain evidence="13">COT-108 OH2762</strain>
    </source>
</reference>
<dbReference type="PANTHER" id="PTHR11361">
    <property type="entry name" value="DNA MISMATCH REPAIR PROTEIN MUTS FAMILY MEMBER"/>
    <property type="match status" value="1"/>
</dbReference>
<dbReference type="InterPro" id="IPR036187">
    <property type="entry name" value="DNA_mismatch_repair_MutS_sf"/>
</dbReference>
<dbReference type="Pfam" id="PF05192">
    <property type="entry name" value="MutS_III"/>
    <property type="match status" value="1"/>
</dbReference>
<feature type="binding site" evidence="9">
    <location>
        <begin position="618"/>
        <end position="625"/>
    </location>
    <ligand>
        <name>ATP</name>
        <dbReference type="ChEBI" id="CHEBI:30616"/>
    </ligand>
</feature>
<dbReference type="SMART" id="SM00534">
    <property type="entry name" value="MUTSac"/>
    <property type="match status" value="1"/>
</dbReference>
<evidence type="ECO:0000313" key="13">
    <source>
        <dbReference type="Proteomes" id="UP000030101"/>
    </source>
</evidence>
<dbReference type="Gene3D" id="3.30.420.110">
    <property type="entry name" value="MutS, connector domain"/>
    <property type="match status" value="1"/>
</dbReference>
<comment type="similarity">
    <text evidence="1 9 10">Belongs to the DNA mismatch repair MutS family.</text>
</comment>
<dbReference type="NCBIfam" id="NF003810">
    <property type="entry name" value="PRK05399.1"/>
    <property type="match status" value="1"/>
</dbReference>
<keyword evidence="13" id="KW-1185">Reference proteome</keyword>
<dbReference type="SUPFAM" id="SSF52540">
    <property type="entry name" value="P-loop containing nucleoside triphosphate hydrolases"/>
    <property type="match status" value="1"/>
</dbReference>
<keyword evidence="3 9" id="KW-0547">Nucleotide-binding</keyword>
<dbReference type="SUPFAM" id="SSF48334">
    <property type="entry name" value="DNA repair protein MutS, domain III"/>
    <property type="match status" value="1"/>
</dbReference>
<dbReference type="InterPro" id="IPR036678">
    <property type="entry name" value="MutS_con_dom_sf"/>
</dbReference>
<comment type="function">
    <text evidence="8 9">This protein is involved in the repair of mismatches in DNA. It is possible that it carries out the mismatch recognition step. This protein has a weak ATPase activity.</text>
</comment>
<evidence type="ECO:0000256" key="10">
    <source>
        <dbReference type="RuleBase" id="RU003756"/>
    </source>
</evidence>
<dbReference type="EMBL" id="JQZV01000013">
    <property type="protein sequence ID" value="KGN91605.1"/>
    <property type="molecule type" value="Genomic_DNA"/>
</dbReference>
<dbReference type="InterPro" id="IPR045076">
    <property type="entry name" value="MutS"/>
</dbReference>
<evidence type="ECO:0000256" key="1">
    <source>
        <dbReference type="ARBA" id="ARBA00006271"/>
    </source>
</evidence>
<dbReference type="Pfam" id="PF05190">
    <property type="entry name" value="MutS_IV"/>
    <property type="match status" value="1"/>
</dbReference>
<proteinExistence type="inferred from homology"/>
<keyword evidence="7 9" id="KW-0234">DNA repair</keyword>
<keyword evidence="4 9" id="KW-0227">DNA damage</keyword>
<evidence type="ECO:0000256" key="7">
    <source>
        <dbReference type="ARBA" id="ARBA00023204"/>
    </source>
</evidence>
<dbReference type="SUPFAM" id="SSF53150">
    <property type="entry name" value="DNA repair protein MutS, domain II"/>
    <property type="match status" value="1"/>
</dbReference>
<evidence type="ECO:0000256" key="2">
    <source>
        <dbReference type="ARBA" id="ARBA00021982"/>
    </source>
</evidence>
<dbReference type="Gene3D" id="1.10.1420.10">
    <property type="match status" value="2"/>
</dbReference>
<evidence type="ECO:0000256" key="9">
    <source>
        <dbReference type="HAMAP-Rule" id="MF_00096"/>
    </source>
</evidence>
<dbReference type="InterPro" id="IPR005748">
    <property type="entry name" value="DNA_mismatch_repair_MutS"/>
</dbReference>
<gene>
    <name evidence="9" type="primary">mutS</name>
    <name evidence="12" type="ORF">HQ43_05695</name>
</gene>
<feature type="domain" description="DNA mismatch repair proteins mutS family" evidence="11">
    <location>
        <begin position="692"/>
        <end position="708"/>
    </location>
</feature>
<dbReference type="PIRSF" id="PIRSF037677">
    <property type="entry name" value="DNA_mis_repair_Msh6"/>
    <property type="match status" value="1"/>
</dbReference>
<evidence type="ECO:0000256" key="5">
    <source>
        <dbReference type="ARBA" id="ARBA00022840"/>
    </source>
</evidence>
<keyword evidence="5 9" id="KW-0067">ATP-binding</keyword>
<dbReference type="InterPro" id="IPR017261">
    <property type="entry name" value="DNA_mismatch_repair_MutS/MSH"/>
</dbReference>
<evidence type="ECO:0000256" key="8">
    <source>
        <dbReference type="ARBA" id="ARBA00024647"/>
    </source>
</evidence>
<protein>
    <recommendedName>
        <fullName evidence="2 9">DNA mismatch repair protein MutS</fullName>
    </recommendedName>
</protein>